<dbReference type="InterPro" id="IPR036188">
    <property type="entry name" value="FAD/NAD-bd_sf"/>
</dbReference>
<dbReference type="OrthoDB" id="101972at2"/>
<dbReference type="EMBL" id="SLWQ01000001">
    <property type="protein sequence ID" value="TCO42848.1"/>
    <property type="molecule type" value="Genomic_DNA"/>
</dbReference>
<accession>A0A4R2IGL1</accession>
<dbReference type="Gene3D" id="3.50.50.60">
    <property type="entry name" value="FAD/NAD(P)-binding domain"/>
    <property type="match status" value="1"/>
</dbReference>
<reference evidence="2 3" key="1">
    <citation type="journal article" date="2015" name="Stand. Genomic Sci.">
        <title>Genomic Encyclopedia of Bacterial and Archaeal Type Strains, Phase III: the genomes of soil and plant-associated and newly described type strains.</title>
        <authorList>
            <person name="Whitman W.B."/>
            <person name="Woyke T."/>
            <person name="Klenk H.P."/>
            <person name="Zhou Y."/>
            <person name="Lilburn T.G."/>
            <person name="Beck B.J."/>
            <person name="De Vos P."/>
            <person name="Vandamme P."/>
            <person name="Eisen J.A."/>
            <person name="Garrity G."/>
            <person name="Hugenholtz P."/>
            <person name="Kyrpides N.C."/>
        </authorList>
    </citation>
    <scope>NUCLEOTIDE SEQUENCE [LARGE SCALE GENOMIC DNA]</scope>
    <source>
        <strain evidence="2 3">A3</strain>
    </source>
</reference>
<protein>
    <submittedName>
        <fullName evidence="2">Putative NAD(P)/FAD-binding protein YdhS</fullName>
    </submittedName>
</protein>
<keyword evidence="3" id="KW-1185">Reference proteome</keyword>
<gene>
    <name evidence="2" type="ORF">EV148_101255</name>
</gene>
<dbReference type="SUPFAM" id="SSF51971">
    <property type="entry name" value="Nucleotide-binding domain"/>
    <property type="match status" value="1"/>
</dbReference>
<evidence type="ECO:0000313" key="2">
    <source>
        <dbReference type="EMBL" id="TCO42848.1"/>
    </source>
</evidence>
<dbReference type="InterPro" id="IPR038732">
    <property type="entry name" value="HpyO/CreE_NAD-binding"/>
</dbReference>
<dbReference type="Pfam" id="PF13454">
    <property type="entry name" value="NAD_binding_9"/>
    <property type="match status" value="1"/>
</dbReference>
<proteinExistence type="predicted"/>
<dbReference type="InterPro" id="IPR052189">
    <property type="entry name" value="L-asp_N-monooxygenase_NS-form"/>
</dbReference>
<evidence type="ECO:0000259" key="1">
    <source>
        <dbReference type="Pfam" id="PF13454"/>
    </source>
</evidence>
<dbReference type="PANTHER" id="PTHR40254:SF1">
    <property type="entry name" value="BLR0577 PROTEIN"/>
    <property type="match status" value="1"/>
</dbReference>
<comment type="caution">
    <text evidence="2">The sequence shown here is derived from an EMBL/GenBank/DDBJ whole genome shotgun (WGS) entry which is preliminary data.</text>
</comment>
<dbReference type="PANTHER" id="PTHR40254">
    <property type="entry name" value="BLR0577 PROTEIN"/>
    <property type="match status" value="1"/>
</dbReference>
<evidence type="ECO:0000313" key="3">
    <source>
        <dbReference type="Proteomes" id="UP000294862"/>
    </source>
</evidence>
<name>A0A4R2IGL1_9GAMM</name>
<sequence length="466" mass="49588">MRRIVVIGGGAAGAAFVARLLRDAPPGATSAFALDWFGGRHAPCRGVAYATADPLHLLNVRAANMSLFADAPDDFLRYAQARGIAASDGQFLPRSIYGDYLDATLSSLRATSGRHVDLALHATEAIGLRPRADGRFDVHAREREPLVADEVVLAIGALPPLALPGVTPAALASGRYATDPWDAPAPLRAPGHVLVIGTGLSAIDALLGAATRWPRARFTAVSRHGRLPALHADHALAPHAGRESLLRDLEREADPRAWLRRFRAAAREPGVDWRAVLDGVRARTPQLWATLDDGRRRRFLRHLRPLWEVARHRQPAQTAARIAALRASGRLRVLAARIASIDGDGPLRVRLHPRGEARAHALAVDHAIQATGLEADARATPHALVRQLVDERVARADALGLGLAARADGRLLRADGTPWPNLHALGTLLRGSVWECGAMPEIRSLAAGIAAGVVARAGHGVATAAG</sequence>
<dbReference type="Proteomes" id="UP000294862">
    <property type="component" value="Unassembled WGS sequence"/>
</dbReference>
<feature type="domain" description="FAD-dependent urate hydroxylase HpyO/Asp monooxygenase CreE-like FAD/NAD(P)-binding" evidence="1">
    <location>
        <begin position="5"/>
        <end position="157"/>
    </location>
</feature>
<dbReference type="RefSeq" id="WP_131992295.1">
    <property type="nucleotide sequence ID" value="NZ_SLWQ01000001.1"/>
</dbReference>
<dbReference type="AlphaFoldDB" id="A0A4R2IGL1"/>
<organism evidence="2 3">
    <name type="scientific">Dokdonella fugitiva</name>
    <dbReference type="NCBI Taxonomy" id="328517"/>
    <lineage>
        <taxon>Bacteria</taxon>
        <taxon>Pseudomonadati</taxon>
        <taxon>Pseudomonadota</taxon>
        <taxon>Gammaproteobacteria</taxon>
        <taxon>Lysobacterales</taxon>
        <taxon>Rhodanobacteraceae</taxon>
        <taxon>Dokdonella</taxon>
    </lineage>
</organism>